<dbReference type="SMART" id="SM00886">
    <property type="entry name" value="Dabb"/>
    <property type="match status" value="1"/>
</dbReference>
<dbReference type="SUPFAM" id="SSF54909">
    <property type="entry name" value="Dimeric alpha+beta barrel"/>
    <property type="match status" value="1"/>
</dbReference>
<dbReference type="PROSITE" id="PS51502">
    <property type="entry name" value="S_R_A_B_BARREL"/>
    <property type="match status" value="1"/>
</dbReference>
<evidence type="ECO:0000259" key="1">
    <source>
        <dbReference type="PROSITE" id="PS51502"/>
    </source>
</evidence>
<dbReference type="Pfam" id="PF07876">
    <property type="entry name" value="Dabb"/>
    <property type="match status" value="1"/>
</dbReference>
<name>A0A0P8A0P1_9EURY</name>
<dbReference type="Proteomes" id="UP000050360">
    <property type="component" value="Unassembled WGS sequence"/>
</dbReference>
<protein>
    <submittedName>
        <fullName evidence="2">Stress responsive A/B Barrel Domain protein</fullName>
    </submittedName>
</protein>
<evidence type="ECO:0000313" key="2">
    <source>
        <dbReference type="EMBL" id="KPQ41532.1"/>
    </source>
</evidence>
<sequence length="98" mass="11042">MITHVVLFKLKDKSPQSIEKARDVLLGLKGKGKIPVLRYLEVGTDVLHSERSYDIALITKFDSMDDLQAYQVHPVHLEVAKYIMAAKESAIAVDFESK</sequence>
<comment type="caution">
    <text evidence="2">The sequence shown here is derived from an EMBL/GenBank/DDBJ whole genome shotgun (WGS) entry which is preliminary data.</text>
</comment>
<proteinExistence type="predicted"/>
<dbReference type="AlphaFoldDB" id="A0A0P8A0P1"/>
<dbReference type="InterPro" id="IPR011008">
    <property type="entry name" value="Dimeric_a/b-barrel"/>
</dbReference>
<accession>A0A0P8A0P1</accession>
<dbReference type="PATRIC" id="fig|1719120.3.peg.4240"/>
<dbReference type="InterPro" id="IPR013097">
    <property type="entry name" value="Dabb"/>
</dbReference>
<dbReference type="PANTHER" id="PTHR37832">
    <property type="entry name" value="BLL2683 PROTEIN"/>
    <property type="match status" value="1"/>
</dbReference>
<feature type="domain" description="Stress-response A/B barrel" evidence="1">
    <location>
        <begin position="2"/>
        <end position="95"/>
    </location>
</feature>
<evidence type="ECO:0000313" key="3">
    <source>
        <dbReference type="Proteomes" id="UP000050360"/>
    </source>
</evidence>
<gene>
    <name evidence="2" type="ORF">MPEBLZ_03895</name>
</gene>
<dbReference type="PANTHER" id="PTHR37832:SF1">
    <property type="entry name" value="STRESS-RESPONSE A_B BARREL DOMAIN-CONTAINING PROTEIN"/>
    <property type="match status" value="1"/>
</dbReference>
<dbReference type="EMBL" id="LKCM01000337">
    <property type="protein sequence ID" value="KPQ41532.1"/>
    <property type="molecule type" value="Genomic_DNA"/>
</dbReference>
<organism evidence="2 3">
    <name type="scientific">Candidatus Methanoperedens nitratireducens</name>
    <dbReference type="NCBI Taxonomy" id="1392998"/>
    <lineage>
        <taxon>Archaea</taxon>
        <taxon>Methanobacteriati</taxon>
        <taxon>Methanobacteriota</taxon>
        <taxon>Stenosarchaea group</taxon>
        <taxon>Methanomicrobia</taxon>
        <taxon>Methanosarcinales</taxon>
        <taxon>ANME-2 cluster</taxon>
        <taxon>Candidatus Methanoperedentaceae</taxon>
        <taxon>Candidatus Methanoperedens</taxon>
    </lineage>
</organism>
<reference evidence="2 3" key="1">
    <citation type="submission" date="2015-09" db="EMBL/GenBank/DDBJ databases">
        <title>A metagenomics-based metabolic model of nitrate-dependent anaerobic oxidation of methane by Methanoperedens-like archaea.</title>
        <authorList>
            <person name="Arshad A."/>
            <person name="Speth D.R."/>
            <person name="De Graaf R.M."/>
            <person name="Op Den Camp H.J."/>
            <person name="Jetten M.S."/>
            <person name="Welte C.U."/>
        </authorList>
    </citation>
    <scope>NUCLEOTIDE SEQUENCE [LARGE SCALE GENOMIC DNA]</scope>
</reference>
<dbReference type="Gene3D" id="3.30.70.100">
    <property type="match status" value="1"/>
</dbReference>